<feature type="compositionally biased region" description="Low complexity" evidence="1">
    <location>
        <begin position="50"/>
        <end position="59"/>
    </location>
</feature>
<evidence type="ECO:0000313" key="2">
    <source>
        <dbReference type="EMBL" id="WUP78027.1"/>
    </source>
</evidence>
<protein>
    <submittedName>
        <fullName evidence="2">Uncharacterized protein</fullName>
    </submittedName>
</protein>
<dbReference type="EMBL" id="CP108085">
    <property type="protein sequence ID" value="WUP78027.1"/>
    <property type="molecule type" value="Genomic_DNA"/>
</dbReference>
<organism evidence="2 3">
    <name type="scientific">Microbispora hainanensis</name>
    <dbReference type="NCBI Taxonomy" id="568844"/>
    <lineage>
        <taxon>Bacteria</taxon>
        <taxon>Bacillati</taxon>
        <taxon>Actinomycetota</taxon>
        <taxon>Actinomycetes</taxon>
        <taxon>Streptosporangiales</taxon>
        <taxon>Streptosporangiaceae</taxon>
        <taxon>Microbispora</taxon>
    </lineage>
</organism>
<name>A0ABZ1SZT4_9ACTN</name>
<sequence length="75" mass="7657">MRPHPVTSGTSRGCAASGSPLMLGRLVLGRLAVGRLAVGRLVIGRRASRRTASAAFSPSGSRDTCSPSPLLGDEP</sequence>
<dbReference type="Proteomes" id="UP001432011">
    <property type="component" value="Chromosome"/>
</dbReference>
<dbReference type="RefSeq" id="WP_328710475.1">
    <property type="nucleotide sequence ID" value="NZ_CP108085.1"/>
</dbReference>
<accession>A0ABZ1SZT4</accession>
<evidence type="ECO:0000313" key="3">
    <source>
        <dbReference type="Proteomes" id="UP001432011"/>
    </source>
</evidence>
<proteinExistence type="predicted"/>
<reference evidence="2" key="1">
    <citation type="submission" date="2022-10" db="EMBL/GenBank/DDBJ databases">
        <title>The complete genomes of actinobacterial strains from the NBC collection.</title>
        <authorList>
            <person name="Joergensen T.S."/>
            <person name="Alvarez Arevalo M."/>
            <person name="Sterndorff E.B."/>
            <person name="Faurdal D."/>
            <person name="Vuksanovic O."/>
            <person name="Mourched A.-S."/>
            <person name="Charusanti P."/>
            <person name="Shaw S."/>
            <person name="Blin K."/>
            <person name="Weber T."/>
        </authorList>
    </citation>
    <scope>NUCLEOTIDE SEQUENCE</scope>
    <source>
        <strain evidence="2">NBC_00254</strain>
    </source>
</reference>
<gene>
    <name evidence="2" type="ORF">OG913_13825</name>
</gene>
<evidence type="ECO:0000256" key="1">
    <source>
        <dbReference type="SAM" id="MobiDB-lite"/>
    </source>
</evidence>
<feature type="region of interest" description="Disordered" evidence="1">
    <location>
        <begin position="49"/>
        <end position="75"/>
    </location>
</feature>
<keyword evidence="3" id="KW-1185">Reference proteome</keyword>